<dbReference type="PANTHER" id="PTHR15180">
    <property type="entry name" value="GENERAL TRANSCRIPTION FACTOR 3C POLYPEPTIDE 1"/>
    <property type="match status" value="1"/>
</dbReference>
<feature type="region of interest" description="Disordered" evidence="6">
    <location>
        <begin position="845"/>
        <end position="897"/>
    </location>
</feature>
<evidence type="ECO:0000256" key="4">
    <source>
        <dbReference type="ARBA" id="ARBA00023163"/>
    </source>
</evidence>
<sequence length="1834" mass="206571">MNVLVDNVLQDLAMDGDAGSPLPQGLESAINSYYAAQKKLIQPKFQTQEDGIEDPDDDESFGIIHHQKVDFSFCNFVWKLLRQRPEVGVGVWEEDSAKKKGKGRASAPRQSGAKASIRNTAASIPGDEQLRRIEGDTWRKLSLRELIDQHKPKQVRLVCSTDFIRFVQAAGRGHEIKQESIWLYLQLIARGRSNGVNSSDLMHRLNVAGTASFYMLKWLVDLNLVTKFTAKETQSSSTHVVLNRFRDECPLYQGRIRARRPNEAAFHPAVKDTEQDHLFQPEELNVKENAATQDITDTKSMTIEQVFARLGTERQPHRVEELLLPRAARRPGNRLVKSTQRNADGSEFPSDALETGTNALSQTEWQVEEEHRHADTTPNVEEDGLDPDDDDNQDEAGDDDSEEDEVQDTTADQFDTNEDFIESKTIKRKKYYKVSFWTFSPLPDNIYDQLGKYRQEDLIFRALTLLSLAPEGLAKYDLTTRMGLGQENSKSVQKKRTRDMWRLWTVHGFTESVVYSYRRTAKNRATRPSDAALDFSLTGKALSPKIYCNAWRITNKGRQHLKMLREKLRPLQADFQRQLDSVSRSALCHENTYDRLVADLIGAAGTDGMFKSTICEALSANRTYGRHQFDRFESYVDASEPSLLIDQAIVSLMDRHSETHEPTLRLFTLKTILQRSALEASKLTTRVLTTADIDSQNGQRAGVGVGGWLRLPGEEMWDKSIKQAWTVLSVEDLDSAGRLERRKRKFGDVRDDLEGLEKGSHTAGSKGRPAKPYVPIGRPRKRPLTIAPATTSPAQPDASQTLQPMAPASDGDVTEPPAQRAPAPDLILDSAPDPAIEDITDEVRVQTSTELQPSKRIRLEASEQTASGEASPSPDKEAVEEQAPSPSSPGEASKRSTQLTLWEMRREAAIIDFLKQDGKGYVRDDRFRTYFDRYLIANRKANTKELRPILNNREGRHDLVRRSENLDMLHTSINDPQTNRPRDIAIIYLKSLTAADLKEAVQKIQESGESRYKEPAGAYAGSLAAVKQSVVGAEEAVVARQRLSRMTPSILKQGERVSGSDSARASRKKRSKLVKAGELSARQEIRRQAKVARTARKQTWDMTWSRMISNHEFTDHQMRWLESSVATAYYKFINSIPTARHMNIEQLIKKRIQHVLSVDETTLIIPPKQEKRRKRSDGDFEAKRKVSTPKKSSAEGARSDTPGGTGNLVGNDMNFYSRLYAGEIAPPEQEGGIGGKRRRRRRPARQFDADELTRDVGVILTCRDKERENSRSNWAALRQLGIDSMMVFKKRWQHLKSFPAEDAYLRKLELAWMTLWRKDRGTEQLEDHDPAHPTDFGLRAHLEYLRKHIDKNRVTSMTLQQEESLLTSESPLDEWVDEFPDASDPLQDLFVSEFQCVQSNRLKTFLSHNFTIGERAKSNGQTDALQNGLAQTVIKILLHSREEPYSAPIVRFLANAVGVGPISAALQEMMDRSIIRPAHSEGRLLPVLNFEFTQDYHNALNGLDAPNTGDTFLLRSQQIDDRLQAESGWEIGAGAEGEEVGPLLHLLSMDAVDFQLDYDELKANEAELVITELNARDIVDADVTVTAWAESQTAPSSEGIVHLDWDELTPGWTRWLGADASDLAKREASILRSAEALREIVSSVLQLVKDAGPSGLALAEIKTRSYPPESAMGALRMLLSGKRPAVFTAGYDLTRLVSAQFAESWAVPSPKVQETTPGQAKVTSHGFFAPRIWHNHFGAVMEEKRKRCFEVVLAECKNRPGNTLAQLVALFDPAMSRLDVVELLMLMSRVHLVELRCGEWRQEEAFLSAYNDEDLTIVPTNKIWYTAEVDEGRS</sequence>
<evidence type="ECO:0000256" key="5">
    <source>
        <dbReference type="ARBA" id="ARBA00023242"/>
    </source>
</evidence>
<keyword evidence="4" id="KW-0804">Transcription</keyword>
<keyword evidence="5" id="KW-0539">Nucleus</keyword>
<evidence type="ECO:0000256" key="6">
    <source>
        <dbReference type="SAM" id="MobiDB-lite"/>
    </source>
</evidence>
<dbReference type="InterPro" id="IPR007309">
    <property type="entry name" value="TFIIIC_Bblock-bd"/>
</dbReference>
<feature type="compositionally biased region" description="Acidic residues" evidence="6">
    <location>
        <begin position="380"/>
        <end position="407"/>
    </location>
</feature>
<feature type="compositionally biased region" description="Polar residues" evidence="6">
    <location>
        <begin position="788"/>
        <end position="803"/>
    </location>
</feature>
<dbReference type="InterPro" id="IPR044210">
    <property type="entry name" value="Tfc3-like"/>
</dbReference>
<accession>A0AAN6JQX4</accession>
<evidence type="ECO:0000256" key="1">
    <source>
        <dbReference type="ARBA" id="ARBA00004123"/>
    </source>
</evidence>
<dbReference type="GO" id="GO:0003677">
    <property type="term" value="F:DNA binding"/>
    <property type="evidence" value="ECO:0007669"/>
    <property type="project" value="UniProtKB-KW"/>
</dbReference>
<comment type="subcellular location">
    <subcellularLocation>
        <location evidence="1">Nucleus</location>
    </subcellularLocation>
</comment>
<evidence type="ECO:0000259" key="7">
    <source>
        <dbReference type="Pfam" id="PF04182"/>
    </source>
</evidence>
<feature type="region of interest" description="Disordered" evidence="6">
    <location>
        <begin position="1167"/>
        <end position="1209"/>
    </location>
</feature>
<dbReference type="GO" id="GO:0000127">
    <property type="term" value="C:transcription factor TFIIIC complex"/>
    <property type="evidence" value="ECO:0007669"/>
    <property type="project" value="InterPro"/>
</dbReference>
<organism evidence="8 9">
    <name type="scientific">Tilletia horrida</name>
    <dbReference type="NCBI Taxonomy" id="155126"/>
    <lineage>
        <taxon>Eukaryota</taxon>
        <taxon>Fungi</taxon>
        <taxon>Dikarya</taxon>
        <taxon>Basidiomycota</taxon>
        <taxon>Ustilaginomycotina</taxon>
        <taxon>Exobasidiomycetes</taxon>
        <taxon>Tilletiales</taxon>
        <taxon>Tilletiaceae</taxon>
        <taxon>Tilletia</taxon>
    </lineage>
</organism>
<dbReference type="GO" id="GO:0006384">
    <property type="term" value="P:transcription initiation at RNA polymerase III promoter"/>
    <property type="evidence" value="ECO:0007669"/>
    <property type="project" value="InterPro"/>
</dbReference>
<keyword evidence="2" id="KW-0597">Phosphoprotein</keyword>
<dbReference type="PANTHER" id="PTHR15180:SF1">
    <property type="entry name" value="GENERAL TRANSCRIPTION FACTOR 3C POLYPEPTIDE 1"/>
    <property type="match status" value="1"/>
</dbReference>
<gene>
    <name evidence="8" type="ORF">OC846_004686</name>
</gene>
<dbReference type="Proteomes" id="UP001176517">
    <property type="component" value="Unassembled WGS sequence"/>
</dbReference>
<feature type="region of interest" description="Disordered" evidence="6">
    <location>
        <begin position="318"/>
        <end position="417"/>
    </location>
</feature>
<proteinExistence type="predicted"/>
<dbReference type="Pfam" id="PF04182">
    <property type="entry name" value="B-block_TFIIIC"/>
    <property type="match status" value="1"/>
</dbReference>
<keyword evidence="3" id="KW-0238">DNA-binding</keyword>
<comment type="caution">
    <text evidence="8">The sequence shown here is derived from an EMBL/GenBank/DDBJ whole genome shotgun (WGS) entry which is preliminary data.</text>
</comment>
<dbReference type="GO" id="GO:0042791">
    <property type="term" value="P:5S class rRNA transcription by RNA polymerase III"/>
    <property type="evidence" value="ECO:0007669"/>
    <property type="project" value="TreeGrafter"/>
</dbReference>
<keyword evidence="9" id="KW-1185">Reference proteome</keyword>
<protein>
    <recommendedName>
        <fullName evidence="7">B-block binding subunit of TFIIIC domain-containing protein</fullName>
    </recommendedName>
</protein>
<evidence type="ECO:0000256" key="3">
    <source>
        <dbReference type="ARBA" id="ARBA00023125"/>
    </source>
</evidence>
<evidence type="ECO:0000313" key="8">
    <source>
        <dbReference type="EMBL" id="KAK0547912.1"/>
    </source>
</evidence>
<feature type="domain" description="B-block binding subunit of TFIIIC" evidence="7">
    <location>
        <begin position="182"/>
        <end position="246"/>
    </location>
</feature>
<evidence type="ECO:0000313" key="9">
    <source>
        <dbReference type="Proteomes" id="UP001176517"/>
    </source>
</evidence>
<reference evidence="8" key="1">
    <citation type="journal article" date="2023" name="PhytoFront">
        <title>Draft Genome Resources of Seven Strains of Tilletia horrida, Causal Agent of Kernel Smut of Rice.</title>
        <authorList>
            <person name="Khanal S."/>
            <person name="Antony Babu S."/>
            <person name="Zhou X.G."/>
        </authorList>
    </citation>
    <scope>NUCLEOTIDE SEQUENCE</scope>
    <source>
        <strain evidence="8">TX6</strain>
    </source>
</reference>
<feature type="region of interest" description="Disordered" evidence="6">
    <location>
        <begin position="1052"/>
        <end position="1071"/>
    </location>
</feature>
<feature type="compositionally biased region" description="Polar residues" evidence="6">
    <location>
        <begin position="355"/>
        <end position="365"/>
    </location>
</feature>
<name>A0AAN6JQX4_9BASI</name>
<dbReference type="GO" id="GO:0005634">
    <property type="term" value="C:nucleus"/>
    <property type="evidence" value="ECO:0007669"/>
    <property type="project" value="UniProtKB-SubCell"/>
</dbReference>
<feature type="region of interest" description="Disordered" evidence="6">
    <location>
        <begin position="93"/>
        <end position="121"/>
    </location>
</feature>
<feature type="region of interest" description="Disordered" evidence="6">
    <location>
        <begin position="752"/>
        <end position="832"/>
    </location>
</feature>
<feature type="compositionally biased region" description="Basic residues" evidence="6">
    <location>
        <begin position="1235"/>
        <end position="1244"/>
    </location>
</feature>
<evidence type="ECO:0000256" key="2">
    <source>
        <dbReference type="ARBA" id="ARBA00022553"/>
    </source>
</evidence>
<feature type="compositionally biased region" description="Polar residues" evidence="6">
    <location>
        <begin position="884"/>
        <end position="897"/>
    </location>
</feature>
<feature type="region of interest" description="Disordered" evidence="6">
    <location>
        <begin position="1226"/>
        <end position="1246"/>
    </location>
</feature>
<dbReference type="EMBL" id="JAPDMZ010000149">
    <property type="protein sequence ID" value="KAK0547912.1"/>
    <property type="molecule type" value="Genomic_DNA"/>
</dbReference>